<dbReference type="SUPFAM" id="SSF55729">
    <property type="entry name" value="Acyl-CoA N-acyltransferases (Nat)"/>
    <property type="match status" value="1"/>
</dbReference>
<dbReference type="InterPro" id="IPR016181">
    <property type="entry name" value="Acyl_CoA_acyltransferase"/>
</dbReference>
<evidence type="ECO:0000313" key="1">
    <source>
        <dbReference type="EMBL" id="UXY15180.1"/>
    </source>
</evidence>
<dbReference type="Proteomes" id="UP001061302">
    <property type="component" value="Chromosome"/>
</dbReference>
<organism evidence="1 2">
    <name type="scientific">Chitiniphilus purpureus</name>
    <dbReference type="NCBI Taxonomy" id="2981137"/>
    <lineage>
        <taxon>Bacteria</taxon>
        <taxon>Pseudomonadati</taxon>
        <taxon>Pseudomonadota</taxon>
        <taxon>Betaproteobacteria</taxon>
        <taxon>Neisseriales</taxon>
        <taxon>Chitinibacteraceae</taxon>
        <taxon>Chitiniphilus</taxon>
    </lineage>
</organism>
<protein>
    <recommendedName>
        <fullName evidence="3">Acyl-homoserine-lactone synthase</fullName>
    </recommendedName>
</protein>
<dbReference type="EMBL" id="CP106753">
    <property type="protein sequence ID" value="UXY15180.1"/>
    <property type="molecule type" value="Genomic_DNA"/>
</dbReference>
<dbReference type="Gene3D" id="3.40.630.30">
    <property type="match status" value="1"/>
</dbReference>
<dbReference type="RefSeq" id="WP_263124576.1">
    <property type="nucleotide sequence ID" value="NZ_CP106753.1"/>
</dbReference>
<proteinExistence type="predicted"/>
<reference evidence="1" key="1">
    <citation type="submission" date="2022-10" db="EMBL/GenBank/DDBJ databases">
        <title>Chitiniphilus purpureus sp. nov., a novel chitin-degrading bacterium isolated from crawfish pond sediment.</title>
        <authorList>
            <person name="Li K."/>
        </authorList>
    </citation>
    <scope>NUCLEOTIDE SEQUENCE</scope>
    <source>
        <strain evidence="1">CD1</strain>
    </source>
</reference>
<gene>
    <name evidence="1" type="ORF">N8I74_17990</name>
</gene>
<sequence>MQINHLMNSGALHEIETLKQYFWSKLHEASDCEAFTATGPAVPLEQIIAHRNKTYLEHGLQYLIRSNTRAGTLIEHIDSRSAHVWVTSRGEIAGSMRMTPFPFEIESVLPAGHHMTSPYLDHVEFGRLVTSSRNSCIFEKLMALACHSAIIQEYKGIVAMCRSVQRRLFERYGLTPLTIDPITIENRANGAYWVMQATWSDLYSALEKRKSVTPATA</sequence>
<evidence type="ECO:0000313" key="2">
    <source>
        <dbReference type="Proteomes" id="UP001061302"/>
    </source>
</evidence>
<keyword evidence="2" id="KW-1185">Reference proteome</keyword>
<accession>A0ABY6DLE5</accession>
<evidence type="ECO:0008006" key="3">
    <source>
        <dbReference type="Google" id="ProtNLM"/>
    </source>
</evidence>
<name>A0ABY6DLE5_9NEIS</name>